<keyword evidence="1" id="KW-0812">Transmembrane</keyword>
<evidence type="ECO:0008006" key="3">
    <source>
        <dbReference type="Google" id="ProtNLM"/>
    </source>
</evidence>
<keyword evidence="1" id="KW-1133">Transmembrane helix</keyword>
<organism evidence="2">
    <name type="scientific">marine sediment metagenome</name>
    <dbReference type="NCBI Taxonomy" id="412755"/>
    <lineage>
        <taxon>unclassified sequences</taxon>
        <taxon>metagenomes</taxon>
        <taxon>ecological metagenomes</taxon>
    </lineage>
</organism>
<feature type="transmembrane region" description="Helical" evidence="1">
    <location>
        <begin position="21"/>
        <end position="41"/>
    </location>
</feature>
<dbReference type="AlphaFoldDB" id="X1C0A9"/>
<comment type="caution">
    <text evidence="2">The sequence shown here is derived from an EMBL/GenBank/DDBJ whole genome shotgun (WGS) entry which is preliminary data.</text>
</comment>
<protein>
    <recommendedName>
        <fullName evidence="3">Zinc-ribbon domain-containing protein</fullName>
    </recommendedName>
</protein>
<sequence>MGGLIGKKTDIISKKLKFLKPEVIIIWLIFSKSAYEFSLAFPKENFGSITVLFSFLVFIPLFLFISFYGIYNYFKLKKQRKKKKKAKKLKRKEIEVIKIVKEEKLEVEKLENGIKQFLKEDSLICPSCLISIKKGAKFCHKCGSEIK</sequence>
<keyword evidence="1" id="KW-0472">Membrane</keyword>
<dbReference type="EMBL" id="BART01015616">
    <property type="protein sequence ID" value="GAG86797.1"/>
    <property type="molecule type" value="Genomic_DNA"/>
</dbReference>
<feature type="transmembrane region" description="Helical" evidence="1">
    <location>
        <begin position="47"/>
        <end position="74"/>
    </location>
</feature>
<evidence type="ECO:0000313" key="2">
    <source>
        <dbReference type="EMBL" id="GAG86797.1"/>
    </source>
</evidence>
<proteinExistence type="predicted"/>
<evidence type="ECO:0000256" key="1">
    <source>
        <dbReference type="SAM" id="Phobius"/>
    </source>
</evidence>
<accession>X1C0A9</accession>
<name>X1C0A9_9ZZZZ</name>
<gene>
    <name evidence="2" type="ORF">S01H4_30282</name>
</gene>
<reference evidence="2" key="1">
    <citation type="journal article" date="2014" name="Front. Microbiol.">
        <title>High frequency of phylogenetically diverse reductive dehalogenase-homologous genes in deep subseafloor sedimentary metagenomes.</title>
        <authorList>
            <person name="Kawai M."/>
            <person name="Futagami T."/>
            <person name="Toyoda A."/>
            <person name="Takaki Y."/>
            <person name="Nishi S."/>
            <person name="Hori S."/>
            <person name="Arai W."/>
            <person name="Tsubouchi T."/>
            <person name="Morono Y."/>
            <person name="Uchiyama I."/>
            <person name="Ito T."/>
            <person name="Fujiyama A."/>
            <person name="Inagaki F."/>
            <person name="Takami H."/>
        </authorList>
    </citation>
    <scope>NUCLEOTIDE SEQUENCE</scope>
    <source>
        <strain evidence="2">Expedition CK06-06</strain>
    </source>
</reference>